<evidence type="ECO:0000256" key="16">
    <source>
        <dbReference type="ARBA" id="ARBA00079381"/>
    </source>
</evidence>
<evidence type="ECO:0000256" key="10">
    <source>
        <dbReference type="ARBA" id="ARBA00052876"/>
    </source>
</evidence>
<evidence type="ECO:0000313" key="20">
    <source>
        <dbReference type="Proteomes" id="UP000035034"/>
    </source>
</evidence>
<evidence type="ECO:0000256" key="5">
    <source>
        <dbReference type="ARBA" id="ARBA00022679"/>
    </source>
</evidence>
<dbReference type="PANTHER" id="PTHR45947:SF3">
    <property type="entry name" value="SULFOQUINOVOSYL TRANSFERASE SQD2"/>
    <property type="match status" value="1"/>
</dbReference>
<evidence type="ECO:0000256" key="14">
    <source>
        <dbReference type="ARBA" id="ARBA00076875"/>
    </source>
</evidence>
<dbReference type="GO" id="GO:0043750">
    <property type="term" value="F:phosphatidylinositol alpha-mannosyltransferase activity"/>
    <property type="evidence" value="ECO:0007669"/>
    <property type="project" value="UniProtKB-ARBA"/>
</dbReference>
<comment type="pathway">
    <text evidence="11">Phospholipid metabolism; phosphatidylinositol metabolism.</text>
</comment>
<name>H0QV35_9ACTN</name>
<dbReference type="CDD" id="cd03801">
    <property type="entry name" value="GT4_PimA-like"/>
    <property type="match status" value="1"/>
</dbReference>
<keyword evidence="7" id="KW-0594">Phospholipid biosynthesis</keyword>
<dbReference type="FunFam" id="3.40.50.2000:FF:000069">
    <property type="entry name" value="Alpha-(1-6)-phosphatidylinositol monomannoside mannosyltransferase"/>
    <property type="match status" value="1"/>
</dbReference>
<sequence>MTSSSGHRMPRTLLVTNDFPPRPGGIQSYLENLVDLLPPESVVVYAPRWRGTSHREFDARAPYTVVRHRTTLMLPTPFVARRAARLIRDYDIDTVWFGASAPLAVLAPAMRRAGARRVIASTHGHEVGWSMLPIARQVLRVIGKSTDVVTFVSKYTRGRFASAFGAGAALEYLPPGVDVDRFAPDPIARQWLRDRHDLGDKPTILCLSRLVPRKGQDVLIEALPIIRESIPDATLVIVGGGPYAETLHKLAAASPVSEHIVFVGSVPSAELAGYHNIADVFAMPSRTRGKGLDVEGLGIVYLEASATGVPVVAGNSGGAPETVREGKTGLVVDGRSVPAVAAGVITILADRERAWQMGLAGREWVVGQWRWVQIAARLRELL</sequence>
<comment type="catalytic activity">
    <reaction evidence="9">
        <text>a 1,2-diacyl-sn-glycero-3-phospho-[alpha-D-6-acyl-mannopyranosyl-(1&lt;-&gt;6)-D-myo-inositol] + GDP-alpha-D-mannose = a 2-O-(alpha-D-mannosyl)-6-O-(6-O-acyl-alpha-D-mannosyl)-1-phosphatidyl-1D-myo-inositol + GDP + H(+)</text>
        <dbReference type="Rhea" id="RHEA:52444"/>
        <dbReference type="ChEBI" id="CHEBI:15378"/>
        <dbReference type="ChEBI" id="CHEBI:57527"/>
        <dbReference type="ChEBI" id="CHEBI:58189"/>
        <dbReference type="ChEBI" id="CHEBI:88053"/>
        <dbReference type="ChEBI" id="CHEBI:136625"/>
        <dbReference type="EC" id="2.4.1.346"/>
    </reaction>
</comment>
<comment type="catalytic activity">
    <reaction evidence="10">
        <text>a 1,2-diacyl-sn-glycero-3-phospho-[alpha-D-mannopyranosyl-(1&lt;-&gt;6)-D-myo-inositol] + GDP-alpha-D-mannose = a 2,6-O-bis(alpha-D-mannopyranosyl)-1-phosphatidyl-1D-myo-inositol + GDP + H(+)</text>
        <dbReference type="Rhea" id="RHEA:52440"/>
        <dbReference type="ChEBI" id="CHEBI:15378"/>
        <dbReference type="ChEBI" id="CHEBI:57527"/>
        <dbReference type="ChEBI" id="CHEBI:58189"/>
        <dbReference type="ChEBI" id="CHEBI:87673"/>
        <dbReference type="ChEBI" id="CHEBI:136624"/>
        <dbReference type="EC" id="2.4.1.346"/>
    </reaction>
</comment>
<dbReference type="PANTHER" id="PTHR45947">
    <property type="entry name" value="SULFOQUINOVOSYL TRANSFERASE SQD2"/>
    <property type="match status" value="1"/>
</dbReference>
<evidence type="ECO:0000256" key="8">
    <source>
        <dbReference type="ARBA" id="ARBA00023264"/>
    </source>
</evidence>
<dbReference type="Pfam" id="PF13439">
    <property type="entry name" value="Glyco_transf_4"/>
    <property type="match status" value="1"/>
</dbReference>
<dbReference type="Pfam" id="PF00534">
    <property type="entry name" value="Glycos_transf_1"/>
    <property type="match status" value="1"/>
</dbReference>
<protein>
    <recommendedName>
        <fullName evidence="12">phosphatidyl-myo-inositol dimannoside synthase</fullName>
        <ecNumber evidence="12">2.4.1.346</ecNumber>
    </recommendedName>
    <alternativeName>
        <fullName evidence="13">Alpha-D-mannose-alpha-(1-6)-phosphatidylmyo-inositol-mannosyltransferase</fullName>
    </alternativeName>
    <alternativeName>
        <fullName evidence="16">Alpha-mannosyltransferase</fullName>
    </alternativeName>
    <alternativeName>
        <fullName evidence="15">Guanosine diphosphomannose-phosphatidyl-inositol alpha-mannosyltransferase</fullName>
    </alternativeName>
    <alternativeName>
        <fullName evidence="14">Phosphatidylinositol alpha-mannosyltransferase</fullName>
    </alternativeName>
</protein>
<dbReference type="GO" id="GO:0008654">
    <property type="term" value="P:phospholipid biosynthetic process"/>
    <property type="evidence" value="ECO:0007669"/>
    <property type="project" value="UniProtKB-KW"/>
</dbReference>
<dbReference type="SUPFAM" id="SSF53756">
    <property type="entry name" value="UDP-Glycosyltransferase/glycogen phosphorylase"/>
    <property type="match status" value="1"/>
</dbReference>
<organism evidence="19 20">
    <name type="scientific">Gordonia effusa NBRC 100432</name>
    <dbReference type="NCBI Taxonomy" id="1077974"/>
    <lineage>
        <taxon>Bacteria</taxon>
        <taxon>Bacillati</taxon>
        <taxon>Actinomycetota</taxon>
        <taxon>Actinomycetes</taxon>
        <taxon>Mycobacteriales</taxon>
        <taxon>Gordoniaceae</taxon>
        <taxon>Gordonia</taxon>
    </lineage>
</organism>
<evidence type="ECO:0000256" key="2">
    <source>
        <dbReference type="ARBA" id="ARBA00009481"/>
    </source>
</evidence>
<keyword evidence="5 19" id="KW-0808">Transferase</keyword>
<keyword evidence="4 19" id="KW-0328">Glycosyltransferase</keyword>
<dbReference type="InterPro" id="IPR050194">
    <property type="entry name" value="Glycosyltransferase_grp1"/>
</dbReference>
<evidence type="ECO:0000256" key="4">
    <source>
        <dbReference type="ARBA" id="ARBA00022676"/>
    </source>
</evidence>
<keyword evidence="8" id="KW-1208">Phospholipid metabolism</keyword>
<dbReference type="InterPro" id="IPR001296">
    <property type="entry name" value="Glyco_trans_1"/>
</dbReference>
<accession>H0QV35</accession>
<evidence type="ECO:0000259" key="17">
    <source>
        <dbReference type="Pfam" id="PF00534"/>
    </source>
</evidence>
<gene>
    <name evidence="19" type="primary">pimB'</name>
    <name evidence="19" type="ORF">GOEFS_009_00550</name>
</gene>
<comment type="similarity">
    <text evidence="2">Belongs to the glycosyltransferase group 1 family. Glycosyltransferase 4 subfamily.</text>
</comment>
<evidence type="ECO:0000259" key="18">
    <source>
        <dbReference type="Pfam" id="PF13439"/>
    </source>
</evidence>
<evidence type="ECO:0000256" key="7">
    <source>
        <dbReference type="ARBA" id="ARBA00023209"/>
    </source>
</evidence>
<dbReference type="EMBL" id="BAEH01000009">
    <property type="protein sequence ID" value="GAB16686.1"/>
    <property type="molecule type" value="Genomic_DNA"/>
</dbReference>
<reference evidence="19 20" key="1">
    <citation type="submission" date="2011-12" db="EMBL/GenBank/DDBJ databases">
        <title>Whole genome shotgun sequence of Gordonia effusa NBRC 100432.</title>
        <authorList>
            <person name="Yoshida I."/>
            <person name="Takarada H."/>
            <person name="Hosoyama A."/>
            <person name="Tsuchikane K."/>
            <person name="Katsumata H."/>
            <person name="Yamazaki S."/>
            <person name="Fujita N."/>
        </authorList>
    </citation>
    <scope>NUCLEOTIDE SEQUENCE [LARGE SCALE GENOMIC DNA]</scope>
    <source>
        <strain evidence="19 20">NBRC 100432</strain>
    </source>
</reference>
<dbReference type="FunFam" id="3.40.50.2000:FF:000115">
    <property type="entry name" value="Alpha-(1-6)-phosphatidylinositol monomannoside mannosyltransferase"/>
    <property type="match status" value="1"/>
</dbReference>
<dbReference type="GO" id="GO:0016020">
    <property type="term" value="C:membrane"/>
    <property type="evidence" value="ECO:0007669"/>
    <property type="project" value="GOC"/>
</dbReference>
<evidence type="ECO:0000256" key="12">
    <source>
        <dbReference type="ARBA" id="ARBA00066957"/>
    </source>
</evidence>
<evidence type="ECO:0000256" key="3">
    <source>
        <dbReference type="ARBA" id="ARBA00022516"/>
    </source>
</evidence>
<dbReference type="AlphaFoldDB" id="H0QV35"/>
<evidence type="ECO:0000256" key="15">
    <source>
        <dbReference type="ARBA" id="ARBA00077842"/>
    </source>
</evidence>
<evidence type="ECO:0000256" key="9">
    <source>
        <dbReference type="ARBA" id="ARBA00051960"/>
    </source>
</evidence>
<feature type="domain" description="Glycosyl transferase family 1" evidence="17">
    <location>
        <begin position="198"/>
        <end position="364"/>
    </location>
</feature>
<evidence type="ECO:0000256" key="11">
    <source>
        <dbReference type="ARBA" id="ARBA00060651"/>
    </source>
</evidence>
<evidence type="ECO:0000313" key="19">
    <source>
        <dbReference type="EMBL" id="GAB16686.1"/>
    </source>
</evidence>
<evidence type="ECO:0000256" key="6">
    <source>
        <dbReference type="ARBA" id="ARBA00023098"/>
    </source>
</evidence>
<dbReference type="GO" id="GO:0033164">
    <property type="term" value="F:initiation-specific glycolipid 1,6-alpha-mannosyltransferase activity"/>
    <property type="evidence" value="ECO:0007669"/>
    <property type="project" value="UniProtKB-ARBA"/>
</dbReference>
<dbReference type="InterPro" id="IPR028098">
    <property type="entry name" value="Glyco_trans_4-like_N"/>
</dbReference>
<evidence type="ECO:0000256" key="1">
    <source>
        <dbReference type="ARBA" id="ARBA00005189"/>
    </source>
</evidence>
<comment type="pathway">
    <text evidence="1">Lipid metabolism.</text>
</comment>
<dbReference type="eggNOG" id="COG0438">
    <property type="taxonomic scope" value="Bacteria"/>
</dbReference>
<dbReference type="GO" id="GO:0009247">
    <property type="term" value="P:glycolipid biosynthetic process"/>
    <property type="evidence" value="ECO:0007669"/>
    <property type="project" value="UniProtKB-ARBA"/>
</dbReference>
<dbReference type="STRING" id="1077974.GOEFS_009_00550"/>
<feature type="domain" description="Glycosyltransferase subfamily 4-like N-terminal" evidence="18">
    <location>
        <begin position="23"/>
        <end position="181"/>
    </location>
</feature>
<dbReference type="EC" id="2.4.1.346" evidence="12"/>
<dbReference type="Proteomes" id="UP000035034">
    <property type="component" value="Unassembled WGS sequence"/>
</dbReference>
<comment type="caution">
    <text evidence="19">The sequence shown here is derived from an EMBL/GenBank/DDBJ whole genome shotgun (WGS) entry which is preliminary data.</text>
</comment>
<evidence type="ECO:0000256" key="13">
    <source>
        <dbReference type="ARBA" id="ARBA00075163"/>
    </source>
</evidence>
<keyword evidence="3" id="KW-0444">Lipid biosynthesis</keyword>
<keyword evidence="20" id="KW-1185">Reference proteome</keyword>
<dbReference type="Gene3D" id="3.40.50.2000">
    <property type="entry name" value="Glycogen Phosphorylase B"/>
    <property type="match status" value="2"/>
</dbReference>
<proteinExistence type="inferred from homology"/>
<keyword evidence="6" id="KW-0443">Lipid metabolism</keyword>